<dbReference type="AlphaFoldDB" id="A0A397T9W2"/>
<evidence type="ECO:0000313" key="2">
    <source>
        <dbReference type="Proteomes" id="UP000265703"/>
    </source>
</evidence>
<evidence type="ECO:0000313" key="1">
    <source>
        <dbReference type="EMBL" id="RIA95050.1"/>
    </source>
</evidence>
<dbReference type="EMBL" id="QKYT01000068">
    <property type="protein sequence ID" value="RIA95050.1"/>
    <property type="molecule type" value="Genomic_DNA"/>
</dbReference>
<dbReference type="OrthoDB" id="2326803at2759"/>
<proteinExistence type="predicted"/>
<gene>
    <name evidence="1" type="ORF">C1645_873012</name>
</gene>
<name>A0A397T9W2_9GLOM</name>
<dbReference type="Gene3D" id="1.10.150.50">
    <property type="entry name" value="Transcription Factor, Ets-1"/>
    <property type="match status" value="1"/>
</dbReference>
<dbReference type="SUPFAM" id="SSF47769">
    <property type="entry name" value="SAM/Pointed domain"/>
    <property type="match status" value="1"/>
</dbReference>
<dbReference type="InterPro" id="IPR013761">
    <property type="entry name" value="SAM/pointed_sf"/>
</dbReference>
<protein>
    <recommendedName>
        <fullName evidence="3">SAM domain-containing protein</fullName>
    </recommendedName>
</protein>
<organism evidence="1 2">
    <name type="scientific">Glomus cerebriforme</name>
    <dbReference type="NCBI Taxonomy" id="658196"/>
    <lineage>
        <taxon>Eukaryota</taxon>
        <taxon>Fungi</taxon>
        <taxon>Fungi incertae sedis</taxon>
        <taxon>Mucoromycota</taxon>
        <taxon>Glomeromycotina</taxon>
        <taxon>Glomeromycetes</taxon>
        <taxon>Glomerales</taxon>
        <taxon>Glomeraceae</taxon>
        <taxon>Glomus</taxon>
    </lineage>
</organism>
<comment type="caution">
    <text evidence="1">The sequence shown here is derived from an EMBL/GenBank/DDBJ whole genome shotgun (WGS) entry which is preliminary data.</text>
</comment>
<reference evidence="1 2" key="1">
    <citation type="submission" date="2018-06" db="EMBL/GenBank/DDBJ databases">
        <title>Comparative genomics reveals the genomic features of Rhizophagus irregularis, R. cerebriforme, R. diaphanum and Gigaspora rosea, and their symbiotic lifestyle signature.</title>
        <authorList>
            <person name="Morin E."/>
            <person name="San Clemente H."/>
            <person name="Chen E.C.H."/>
            <person name="De La Providencia I."/>
            <person name="Hainaut M."/>
            <person name="Kuo A."/>
            <person name="Kohler A."/>
            <person name="Murat C."/>
            <person name="Tang N."/>
            <person name="Roy S."/>
            <person name="Loubradou J."/>
            <person name="Henrissat B."/>
            <person name="Grigoriev I.V."/>
            <person name="Corradi N."/>
            <person name="Roux C."/>
            <person name="Martin F.M."/>
        </authorList>
    </citation>
    <scope>NUCLEOTIDE SEQUENCE [LARGE SCALE GENOMIC DNA]</scope>
    <source>
        <strain evidence="1 2">DAOM 227022</strain>
    </source>
</reference>
<evidence type="ECO:0008006" key="3">
    <source>
        <dbReference type="Google" id="ProtNLM"/>
    </source>
</evidence>
<dbReference type="Proteomes" id="UP000265703">
    <property type="component" value="Unassembled WGS sequence"/>
</dbReference>
<keyword evidence="2" id="KW-1185">Reference proteome</keyword>
<sequence>MMDKVPDSFPAALLPVPAQLDRWTSLDVFRYFKSKAIPLSILDKELNIFIEERITGKHLIDINIHILKVAGFSIGSSMNILNEIKRLKHAYYGTLANKTDATDIDISEIVNNTKEILKLFEDMLLQLNGIALKRKTSSLF</sequence>
<accession>A0A397T9W2</accession>